<dbReference type="Gene3D" id="1.10.30.50">
    <property type="match status" value="1"/>
</dbReference>
<sequence length="122" mass="14163">MRNGGDWTEARFRSFVTSALRAASRRWPVKFKAMKDAFVGRKTNNKTGKLAMHYKCVSCKKHFVATDVQVDHITPVVDPVKGFLSWDIYIDNLFCELKNLQILCKPCHKEKTAEEKLMRKKK</sequence>
<protein>
    <submittedName>
        <fullName evidence="2">HNHc domain containing protein</fullName>
    </submittedName>
</protein>
<dbReference type="InterPro" id="IPR002711">
    <property type="entry name" value="HNH"/>
</dbReference>
<evidence type="ECO:0000313" key="3">
    <source>
        <dbReference type="EMBL" id="CAB4181406.1"/>
    </source>
</evidence>
<dbReference type="InterPro" id="IPR003615">
    <property type="entry name" value="HNH_nuc"/>
</dbReference>
<dbReference type="GO" id="GO:0008270">
    <property type="term" value="F:zinc ion binding"/>
    <property type="evidence" value="ECO:0007669"/>
    <property type="project" value="InterPro"/>
</dbReference>
<evidence type="ECO:0000259" key="1">
    <source>
        <dbReference type="SMART" id="SM00507"/>
    </source>
</evidence>
<reference evidence="2" key="1">
    <citation type="submission" date="2020-04" db="EMBL/GenBank/DDBJ databases">
        <authorList>
            <person name="Chiriac C."/>
            <person name="Salcher M."/>
            <person name="Ghai R."/>
            <person name="Kavagutti S V."/>
        </authorList>
    </citation>
    <scope>NUCLEOTIDE SEQUENCE</scope>
</reference>
<evidence type="ECO:0000313" key="2">
    <source>
        <dbReference type="EMBL" id="CAB4156044.1"/>
    </source>
</evidence>
<name>A0A6J5NL26_9CAUD</name>
<dbReference type="EMBL" id="LR796635">
    <property type="protein sequence ID" value="CAB4156044.1"/>
    <property type="molecule type" value="Genomic_DNA"/>
</dbReference>
<dbReference type="GO" id="GO:0004519">
    <property type="term" value="F:endonuclease activity"/>
    <property type="evidence" value="ECO:0007669"/>
    <property type="project" value="InterPro"/>
</dbReference>
<accession>A0A6J5NL26</accession>
<feature type="domain" description="HNH nuclease" evidence="1">
    <location>
        <begin position="44"/>
        <end position="109"/>
    </location>
</feature>
<dbReference type="Pfam" id="PF01844">
    <property type="entry name" value="HNH"/>
    <property type="match status" value="1"/>
</dbReference>
<dbReference type="GO" id="GO:0003676">
    <property type="term" value="F:nucleic acid binding"/>
    <property type="evidence" value="ECO:0007669"/>
    <property type="project" value="InterPro"/>
</dbReference>
<dbReference type="SMART" id="SM00507">
    <property type="entry name" value="HNHc"/>
    <property type="match status" value="1"/>
</dbReference>
<proteinExistence type="predicted"/>
<gene>
    <name evidence="3" type="ORF">UFOVP1067_37</name>
    <name evidence="2" type="ORF">UFOVP662_37</name>
</gene>
<dbReference type="CDD" id="cd00085">
    <property type="entry name" value="HNHc"/>
    <property type="match status" value="1"/>
</dbReference>
<organism evidence="2">
    <name type="scientific">uncultured Caudovirales phage</name>
    <dbReference type="NCBI Taxonomy" id="2100421"/>
    <lineage>
        <taxon>Viruses</taxon>
        <taxon>Duplodnaviria</taxon>
        <taxon>Heunggongvirae</taxon>
        <taxon>Uroviricota</taxon>
        <taxon>Caudoviricetes</taxon>
        <taxon>Peduoviridae</taxon>
        <taxon>Maltschvirus</taxon>
        <taxon>Maltschvirus maltsch</taxon>
    </lineage>
</organism>
<dbReference type="EMBL" id="LR797016">
    <property type="protein sequence ID" value="CAB4181406.1"/>
    <property type="molecule type" value="Genomic_DNA"/>
</dbReference>